<organism evidence="1">
    <name type="scientific">Siphoviridae sp. ctrCN24</name>
    <dbReference type="NCBI Taxonomy" id="2827953"/>
    <lineage>
        <taxon>Viruses</taxon>
        <taxon>Duplodnaviria</taxon>
        <taxon>Heunggongvirae</taxon>
        <taxon>Uroviricota</taxon>
        <taxon>Caudoviricetes</taxon>
    </lineage>
</organism>
<reference evidence="1" key="1">
    <citation type="journal article" date="2021" name="Proc. Natl. Acad. Sci. U.S.A.">
        <title>A Catalog of Tens of Thousands of Viruses from Human Metagenomes Reveals Hidden Associations with Chronic Diseases.</title>
        <authorList>
            <person name="Tisza M.J."/>
            <person name="Buck C.B."/>
        </authorList>
    </citation>
    <scope>NUCLEOTIDE SEQUENCE</scope>
    <source>
        <strain evidence="1">CtrCN24</strain>
    </source>
</reference>
<protein>
    <submittedName>
        <fullName evidence="1">Uncharacterized protein</fullName>
    </submittedName>
</protein>
<evidence type="ECO:0000313" key="1">
    <source>
        <dbReference type="EMBL" id="DAF51509.1"/>
    </source>
</evidence>
<sequence>MHYLLNGVNASISRRSICKCIANSLREVAGDVGIHIEIIAVRQFRGQNAFQQFVLRRRNNINLVVGQNELTVSANSVVKLQHVKAHNASHKLNLAVAFAINIQTIARSAVRDNIHKSSSRTCKYRTHAAITILHSFAHLDKRLDVECASNAQSASRNGSQTSGQNIQRVAIHCGVDRCHNPHQHLADIFLACENIVHLSKDGNNAFLGGNSHIRRIAVLSKGSSFRTTTLAHKIVASCRHAELNHVASVFSTHISKQVKLRQNGLRNDCTDSRICNRKCSNNVHTKAQPLVQSCFRAKQTSRIFIRCSDYIFFLYINS</sequence>
<dbReference type="EMBL" id="BK032616">
    <property type="protein sequence ID" value="DAF51509.1"/>
    <property type="molecule type" value="Genomic_DNA"/>
</dbReference>
<accession>A0A8S5SKD8</accession>
<name>A0A8S5SKD8_9CAUD</name>
<proteinExistence type="predicted"/>